<keyword evidence="2" id="KW-1185">Reference proteome</keyword>
<dbReference type="PANTHER" id="PTHR23408:SF3">
    <property type="entry name" value="METHYLMALONIC ACIDURIA TYPE A PROTEIN, MITOCHONDRIAL"/>
    <property type="match status" value="1"/>
</dbReference>
<evidence type="ECO:0000313" key="1">
    <source>
        <dbReference type="EMBL" id="BCL60389.1"/>
    </source>
</evidence>
<dbReference type="GO" id="GO:0003924">
    <property type="term" value="F:GTPase activity"/>
    <property type="evidence" value="ECO:0007669"/>
    <property type="project" value="InterPro"/>
</dbReference>
<reference evidence="1" key="1">
    <citation type="submission" date="2020-09" db="EMBL/GenBank/DDBJ databases">
        <title>Desulfogranum mesoprofundum gen. nov., sp. nov., a novel mesophilic, sulfate-reducing chemolithoautotroph isolated from a deep-sea hydrothermal vent chimney in the Suiyo Seamount.</title>
        <authorList>
            <person name="Hashimoto Y."/>
            <person name="Nakagawa S."/>
        </authorList>
    </citation>
    <scope>NUCLEOTIDE SEQUENCE</scope>
    <source>
        <strain evidence="1">KT2</strain>
    </source>
</reference>
<dbReference type="Pfam" id="PF03308">
    <property type="entry name" value="MeaB"/>
    <property type="match status" value="1"/>
</dbReference>
<dbReference type="RefSeq" id="WP_228856520.1">
    <property type="nucleotide sequence ID" value="NZ_AP024086.1"/>
</dbReference>
<protein>
    <submittedName>
        <fullName evidence="1">ATPase/protein kinase</fullName>
    </submittedName>
</protein>
<dbReference type="KEGG" id="dbk:DGMP_10820"/>
<keyword evidence="1" id="KW-0418">Kinase</keyword>
<accession>A0A8D5FLG1</accession>
<dbReference type="GO" id="GO:0016301">
    <property type="term" value="F:kinase activity"/>
    <property type="evidence" value="ECO:0007669"/>
    <property type="project" value="UniProtKB-KW"/>
</dbReference>
<sequence length="329" mass="35919">MLKDARDYVDGVLSHNRLQLARTITLIESTLPAHQELAREIVDKLLPHTGQGIRIGITGVPGAGKSTYIESFGNMLTELGHRVAVLAIDPSSTRSGGSILGDKTRMEKLAINENAFIRPSPSSGTLGGVGRKTRETMLVCEAAGYDVIIIETVGVGQSETTVASMVDFFLVLLIAGAGDELQGIKKGVLEVADAIVINKADGDNVNRAEMAKKEYETALHMLMPTSPNWTIPVLTCSSLEHRGIDRIWETILEHRDKLTASGEMAEKRKIQALEWMSFLLDEGLRQWFYSTPKIIEILPQLRHLVAKGKTSPTAAADTLLAHLKRESDS</sequence>
<dbReference type="GO" id="GO:0005525">
    <property type="term" value="F:GTP binding"/>
    <property type="evidence" value="ECO:0007669"/>
    <property type="project" value="InterPro"/>
</dbReference>
<dbReference type="InterPro" id="IPR005129">
    <property type="entry name" value="GTPase_ArgK"/>
</dbReference>
<dbReference type="NCBIfam" id="NF006958">
    <property type="entry name" value="PRK09435.1"/>
    <property type="match status" value="1"/>
</dbReference>
<proteinExistence type="predicted"/>
<dbReference type="GO" id="GO:0005737">
    <property type="term" value="C:cytoplasm"/>
    <property type="evidence" value="ECO:0007669"/>
    <property type="project" value="TreeGrafter"/>
</dbReference>
<dbReference type="PANTHER" id="PTHR23408">
    <property type="entry name" value="METHYLMALONYL-COA MUTASE"/>
    <property type="match status" value="1"/>
</dbReference>
<organism evidence="1 2">
    <name type="scientific">Desulfomarina profundi</name>
    <dbReference type="NCBI Taxonomy" id="2772557"/>
    <lineage>
        <taxon>Bacteria</taxon>
        <taxon>Pseudomonadati</taxon>
        <taxon>Thermodesulfobacteriota</taxon>
        <taxon>Desulfobulbia</taxon>
        <taxon>Desulfobulbales</taxon>
        <taxon>Desulfobulbaceae</taxon>
        <taxon>Desulfomarina</taxon>
    </lineage>
</organism>
<dbReference type="EMBL" id="AP024086">
    <property type="protein sequence ID" value="BCL60389.1"/>
    <property type="molecule type" value="Genomic_DNA"/>
</dbReference>
<gene>
    <name evidence="1" type="ORF">DGMP_10820</name>
</gene>
<dbReference type="AlphaFoldDB" id="A0A8D5FLG1"/>
<dbReference type="NCBIfam" id="TIGR00750">
    <property type="entry name" value="lao"/>
    <property type="match status" value="1"/>
</dbReference>
<dbReference type="CDD" id="cd03114">
    <property type="entry name" value="MMAA-like"/>
    <property type="match status" value="1"/>
</dbReference>
<dbReference type="Proteomes" id="UP000826725">
    <property type="component" value="Chromosome"/>
</dbReference>
<keyword evidence="1" id="KW-0808">Transferase</keyword>
<evidence type="ECO:0000313" key="2">
    <source>
        <dbReference type="Proteomes" id="UP000826725"/>
    </source>
</evidence>
<name>A0A8D5FLG1_9BACT</name>